<dbReference type="SMART" id="SM00731">
    <property type="entry name" value="SprT"/>
    <property type="match status" value="1"/>
</dbReference>
<dbReference type="GO" id="GO:0006950">
    <property type="term" value="P:response to stress"/>
    <property type="evidence" value="ECO:0007669"/>
    <property type="project" value="UniProtKB-ARBA"/>
</dbReference>
<evidence type="ECO:0000256" key="1">
    <source>
        <dbReference type="ARBA" id="ARBA00022490"/>
    </source>
</evidence>
<dbReference type="EMBL" id="FOQE01000023">
    <property type="protein sequence ID" value="SFH78204.1"/>
    <property type="molecule type" value="Genomic_DNA"/>
</dbReference>
<dbReference type="GO" id="GO:0005737">
    <property type="term" value="C:cytoplasm"/>
    <property type="evidence" value="ECO:0007669"/>
    <property type="project" value="UniProtKB-SubCell"/>
</dbReference>
<comment type="subcellular location">
    <subcellularLocation>
        <location evidence="4">Cytoplasm</location>
    </subcellularLocation>
</comment>
<reference evidence="6 7" key="1">
    <citation type="submission" date="2016-10" db="EMBL/GenBank/DDBJ databases">
        <authorList>
            <person name="de Groot N.N."/>
        </authorList>
    </citation>
    <scope>NUCLEOTIDE SEQUENCE [LARGE SCALE GENOMIC DNA]</scope>
    <source>
        <strain evidence="6 7">DSM 27630</strain>
    </source>
</reference>
<evidence type="ECO:0000259" key="5">
    <source>
        <dbReference type="SMART" id="SM00731"/>
    </source>
</evidence>
<gene>
    <name evidence="6" type="ORF">SAMN04489868_12327</name>
</gene>
<keyword evidence="7" id="KW-1185">Reference proteome</keyword>
<dbReference type="InterPro" id="IPR006640">
    <property type="entry name" value="SprT-like_domain"/>
</dbReference>
<protein>
    <recommendedName>
        <fullName evidence="4">Protein SprT-like</fullName>
    </recommendedName>
</protein>
<evidence type="ECO:0000313" key="6">
    <source>
        <dbReference type="EMBL" id="SFH78204.1"/>
    </source>
</evidence>
<dbReference type="InterPro" id="IPR036280">
    <property type="entry name" value="Multihaem_cyt_sf"/>
</dbReference>
<dbReference type="SUPFAM" id="SSF48695">
    <property type="entry name" value="Multiheme cytochromes"/>
    <property type="match status" value="1"/>
</dbReference>
<dbReference type="NCBIfam" id="NF003339">
    <property type="entry name" value="PRK04351.1"/>
    <property type="match status" value="1"/>
</dbReference>
<evidence type="ECO:0000256" key="4">
    <source>
        <dbReference type="HAMAP-Rule" id="MF_00745"/>
    </source>
</evidence>
<dbReference type="Pfam" id="PF10263">
    <property type="entry name" value="SprT-like"/>
    <property type="match status" value="1"/>
</dbReference>
<keyword evidence="1 4" id="KW-0963">Cytoplasm</keyword>
<dbReference type="Proteomes" id="UP000198668">
    <property type="component" value="Unassembled WGS sequence"/>
</dbReference>
<dbReference type="InterPro" id="IPR023524">
    <property type="entry name" value="Uncharacterised_SprT-like"/>
</dbReference>
<dbReference type="AlphaFoldDB" id="A0A1I3CUH9"/>
<keyword evidence="3 4" id="KW-0862">Zinc</keyword>
<name>A0A1I3CUH9_9LACT</name>
<organism evidence="6 7">
    <name type="scientific">Pisciglobus halotolerans</name>
    <dbReference type="NCBI Taxonomy" id="745365"/>
    <lineage>
        <taxon>Bacteria</taxon>
        <taxon>Bacillati</taxon>
        <taxon>Bacillota</taxon>
        <taxon>Bacilli</taxon>
        <taxon>Lactobacillales</taxon>
        <taxon>Carnobacteriaceae</taxon>
    </lineage>
</organism>
<accession>A0A1I3CUH9</accession>
<comment type="cofactor">
    <cofactor evidence="4">
        <name>Zn(2+)</name>
        <dbReference type="ChEBI" id="CHEBI:29105"/>
    </cofactor>
    <text evidence="4">Binds 1 zinc ion.</text>
</comment>
<dbReference type="HAMAP" id="MF_00745">
    <property type="entry name" value="SprT_like"/>
    <property type="match status" value="1"/>
</dbReference>
<dbReference type="GO" id="GO:0008270">
    <property type="term" value="F:zinc ion binding"/>
    <property type="evidence" value="ECO:0007669"/>
    <property type="project" value="UniProtKB-UniRule"/>
</dbReference>
<dbReference type="OrthoDB" id="9799909at2"/>
<evidence type="ECO:0000256" key="3">
    <source>
        <dbReference type="ARBA" id="ARBA00022833"/>
    </source>
</evidence>
<dbReference type="RefSeq" id="WP_047390596.1">
    <property type="nucleotide sequence ID" value="NZ_FOQE01000023.1"/>
</dbReference>
<feature type="active site" evidence="4">
    <location>
        <position position="68"/>
    </location>
</feature>
<feature type="binding site" evidence="4">
    <location>
        <position position="71"/>
    </location>
    <ligand>
        <name>Zn(2+)</name>
        <dbReference type="ChEBI" id="CHEBI:29105"/>
    </ligand>
</feature>
<proteinExistence type="inferred from homology"/>
<keyword evidence="2 4" id="KW-0479">Metal-binding</keyword>
<feature type="binding site" evidence="4">
    <location>
        <position position="67"/>
    </location>
    <ligand>
        <name>Zn(2+)</name>
        <dbReference type="ChEBI" id="CHEBI:29105"/>
    </ligand>
</feature>
<sequence length="157" mass="18653">MDQKELQQLVETVSLTSFHLPFEHQAVFNRRLRTTGGRYHLVTHDLDFNPKILDTFGMEEFLGVIKHELCHYHLHLAGKGYQHKDRDFKQLLKQVGGTRFVRSLNEHQSVPRYWLYECTNCHQKLYRQRKFNTGRYVCAACHGRFHLAKDEKIAVKQ</sequence>
<evidence type="ECO:0000313" key="7">
    <source>
        <dbReference type="Proteomes" id="UP000198668"/>
    </source>
</evidence>
<comment type="similarity">
    <text evidence="4">Belongs to the SprT family.</text>
</comment>
<feature type="domain" description="SprT-like" evidence="5">
    <location>
        <begin position="4"/>
        <end position="148"/>
    </location>
</feature>
<evidence type="ECO:0000256" key="2">
    <source>
        <dbReference type="ARBA" id="ARBA00022723"/>
    </source>
</evidence>